<dbReference type="EMBL" id="PFOI01000024">
    <property type="protein sequence ID" value="PIZ71056.1"/>
    <property type="molecule type" value="Genomic_DNA"/>
</dbReference>
<proteinExistence type="predicted"/>
<comment type="caution">
    <text evidence="1">The sequence shown here is derived from an EMBL/GenBank/DDBJ whole genome shotgun (WGS) entry which is preliminary data.</text>
</comment>
<reference evidence="2" key="1">
    <citation type="submission" date="2017-09" db="EMBL/GenBank/DDBJ databases">
        <title>Depth-based differentiation of microbial function through sediment-hosted aquifers and enrichment of novel symbionts in the deep terrestrial subsurface.</title>
        <authorList>
            <person name="Probst A.J."/>
            <person name="Ladd B."/>
            <person name="Jarett J.K."/>
            <person name="Geller-Mcgrath D.E."/>
            <person name="Sieber C.M.K."/>
            <person name="Emerson J.B."/>
            <person name="Anantharaman K."/>
            <person name="Thomas B.C."/>
            <person name="Malmstrom R."/>
            <person name="Stieglmeier M."/>
            <person name="Klingl A."/>
            <person name="Woyke T."/>
            <person name="Ryan C.M."/>
            <person name="Banfield J.F."/>
        </authorList>
    </citation>
    <scope>NUCLEOTIDE SEQUENCE [LARGE SCALE GENOMIC DNA]</scope>
</reference>
<dbReference type="AlphaFoldDB" id="A0A2M7UIK7"/>
<gene>
    <name evidence="1" type="ORF">COY09_01550</name>
</gene>
<accession>A0A2M7UIK7</accession>
<organism evidence="1 2">
    <name type="scientific">Candidatus Portnoybacteria bacterium CG_4_10_14_0_2_um_filter_39_11</name>
    <dbReference type="NCBI Taxonomy" id="1974797"/>
    <lineage>
        <taxon>Bacteria</taxon>
        <taxon>Candidatus Portnoyibacteriota</taxon>
    </lineage>
</organism>
<evidence type="ECO:0000313" key="1">
    <source>
        <dbReference type="EMBL" id="PIZ71056.1"/>
    </source>
</evidence>
<protein>
    <recommendedName>
        <fullName evidence="3">Gcp-like domain-containing protein</fullName>
    </recommendedName>
</protein>
<evidence type="ECO:0008006" key="3">
    <source>
        <dbReference type="Google" id="ProtNLM"/>
    </source>
</evidence>
<evidence type="ECO:0000313" key="2">
    <source>
        <dbReference type="Proteomes" id="UP000231071"/>
    </source>
</evidence>
<name>A0A2M7UIK7_9BACT</name>
<sequence>MYLVIDVTTENPQLILYQSKKMIATYSWSGISDLSEKLLVEIDKFLAVNKIKLADVKKFWAKTNPRFMMTSNIVKTTVSILKWANG</sequence>
<dbReference type="Proteomes" id="UP000231071">
    <property type="component" value="Unassembled WGS sequence"/>
</dbReference>